<name>A0A931DTT0_9ACTN</name>
<keyword evidence="1" id="KW-1133">Transmembrane helix</keyword>
<evidence type="ECO:0008006" key="4">
    <source>
        <dbReference type="Google" id="ProtNLM"/>
    </source>
</evidence>
<evidence type="ECO:0000313" key="3">
    <source>
        <dbReference type="Proteomes" id="UP000614047"/>
    </source>
</evidence>
<gene>
    <name evidence="2" type="ORF">IW256_007890</name>
</gene>
<keyword evidence="3" id="KW-1185">Reference proteome</keyword>
<protein>
    <recommendedName>
        <fullName evidence="4">Holin-X, holin superfamily III</fullName>
    </recommendedName>
</protein>
<feature type="transmembrane region" description="Helical" evidence="1">
    <location>
        <begin position="33"/>
        <end position="55"/>
    </location>
</feature>
<dbReference type="RefSeq" id="WP_197015792.1">
    <property type="nucleotide sequence ID" value="NZ_BAABES010000003.1"/>
</dbReference>
<organism evidence="2 3">
    <name type="scientific">Actinomadura viridis</name>
    <dbReference type="NCBI Taxonomy" id="58110"/>
    <lineage>
        <taxon>Bacteria</taxon>
        <taxon>Bacillati</taxon>
        <taxon>Actinomycetota</taxon>
        <taxon>Actinomycetes</taxon>
        <taxon>Streptosporangiales</taxon>
        <taxon>Thermomonosporaceae</taxon>
        <taxon>Actinomadura</taxon>
    </lineage>
</organism>
<dbReference type="Pfam" id="PF07332">
    <property type="entry name" value="Phage_holin_3_6"/>
    <property type="match status" value="1"/>
</dbReference>
<comment type="caution">
    <text evidence="2">The sequence shown here is derived from an EMBL/GenBank/DDBJ whole genome shotgun (WGS) entry which is preliminary data.</text>
</comment>
<proteinExistence type="predicted"/>
<dbReference type="EMBL" id="JADOUA010000001">
    <property type="protein sequence ID" value="MBG6093777.1"/>
    <property type="molecule type" value="Genomic_DNA"/>
</dbReference>
<keyword evidence="1" id="KW-0472">Membrane</keyword>
<keyword evidence="1" id="KW-0812">Transmembrane</keyword>
<dbReference type="InterPro" id="IPR009937">
    <property type="entry name" value="Phage_holin_3_6"/>
</dbReference>
<sequence length="116" mass="12292">MPESTDQNLVLARSVIDAAQREMWSKARQRVPAIRFGVLAGTLGVLATAAGHRFNVMMLERKLPPEVASLVAAAVYTGGAGCAAVAAARRWRGLPAPLPTETARQVAEIIADTARD</sequence>
<evidence type="ECO:0000256" key="1">
    <source>
        <dbReference type="SAM" id="Phobius"/>
    </source>
</evidence>
<evidence type="ECO:0000313" key="2">
    <source>
        <dbReference type="EMBL" id="MBG6093777.1"/>
    </source>
</evidence>
<dbReference type="AlphaFoldDB" id="A0A931DTT0"/>
<dbReference type="Proteomes" id="UP000614047">
    <property type="component" value="Unassembled WGS sequence"/>
</dbReference>
<reference evidence="2" key="1">
    <citation type="submission" date="2020-11" db="EMBL/GenBank/DDBJ databases">
        <title>Sequencing the genomes of 1000 actinobacteria strains.</title>
        <authorList>
            <person name="Klenk H.-P."/>
        </authorList>
    </citation>
    <scope>NUCLEOTIDE SEQUENCE</scope>
    <source>
        <strain evidence="2">DSM 43175</strain>
    </source>
</reference>
<accession>A0A931DTT0</accession>
<feature type="transmembrane region" description="Helical" evidence="1">
    <location>
        <begin position="67"/>
        <end position="88"/>
    </location>
</feature>